<dbReference type="Gene3D" id="3.40.50.1390">
    <property type="entry name" value="Resolvase, N-terminal catalytic domain"/>
    <property type="match status" value="1"/>
</dbReference>
<keyword evidence="3" id="KW-1185">Reference proteome</keyword>
<dbReference type="SUPFAM" id="SSF53041">
    <property type="entry name" value="Resolvase-like"/>
    <property type="match status" value="1"/>
</dbReference>
<dbReference type="InterPro" id="IPR006119">
    <property type="entry name" value="Resolv_N"/>
</dbReference>
<evidence type="ECO:0000313" key="2">
    <source>
        <dbReference type="EMBL" id="GJM64845.1"/>
    </source>
</evidence>
<dbReference type="PROSITE" id="PS51736">
    <property type="entry name" value="RECOMBINASES_3"/>
    <property type="match status" value="1"/>
</dbReference>
<evidence type="ECO:0000259" key="1">
    <source>
        <dbReference type="PROSITE" id="PS51736"/>
    </source>
</evidence>
<reference evidence="2 3" key="1">
    <citation type="submission" date="2021-12" db="EMBL/GenBank/DDBJ databases">
        <title>Genome sequencing of bacteria with rrn-lacking chromosome and rrn-plasmid.</title>
        <authorList>
            <person name="Anda M."/>
            <person name="Iwasaki W."/>
        </authorList>
    </citation>
    <scope>NUCLEOTIDE SEQUENCE [LARGE SCALE GENOMIC DNA]</scope>
    <source>
        <strain evidence="2 3">NBRC 15940</strain>
    </source>
</reference>
<dbReference type="EMBL" id="BQKE01000007">
    <property type="protein sequence ID" value="GJM64845.1"/>
    <property type="molecule type" value="Genomic_DNA"/>
</dbReference>
<dbReference type="GO" id="GO:0003677">
    <property type="term" value="F:DNA binding"/>
    <property type="evidence" value="ECO:0007669"/>
    <property type="project" value="InterPro"/>
</dbReference>
<dbReference type="GO" id="GO:0000150">
    <property type="term" value="F:DNA strand exchange activity"/>
    <property type="evidence" value="ECO:0007669"/>
    <property type="project" value="InterPro"/>
</dbReference>
<comment type="caution">
    <text evidence="2">The sequence shown here is derived from an EMBL/GenBank/DDBJ whole genome shotgun (WGS) entry which is preliminary data.</text>
</comment>
<feature type="domain" description="Resolvase/invertase-type recombinase catalytic" evidence="1">
    <location>
        <begin position="2"/>
        <end position="53"/>
    </location>
</feature>
<sequence length="53" mass="6062">MKAVIYTRVSTKEQSTTRQVAELKNVPDFEVVECHQDYKSTIITTTSSANIIW</sequence>
<dbReference type="InterPro" id="IPR036162">
    <property type="entry name" value="Resolvase-like_N_sf"/>
</dbReference>
<evidence type="ECO:0000313" key="3">
    <source>
        <dbReference type="Proteomes" id="UP001310022"/>
    </source>
</evidence>
<protein>
    <recommendedName>
        <fullName evidence="1">Resolvase/invertase-type recombinase catalytic domain-containing protein</fullName>
    </recommendedName>
</protein>
<accession>A0AAN4W5C8</accession>
<proteinExistence type="predicted"/>
<dbReference type="Proteomes" id="UP001310022">
    <property type="component" value="Unassembled WGS sequence"/>
</dbReference>
<name>A0AAN4W5C8_9BACT</name>
<gene>
    <name evidence="2" type="ORF">PEDI_53970</name>
</gene>
<organism evidence="2 3">
    <name type="scientific">Persicobacter diffluens</name>
    <dbReference type="NCBI Taxonomy" id="981"/>
    <lineage>
        <taxon>Bacteria</taxon>
        <taxon>Pseudomonadati</taxon>
        <taxon>Bacteroidota</taxon>
        <taxon>Cytophagia</taxon>
        <taxon>Cytophagales</taxon>
        <taxon>Persicobacteraceae</taxon>
        <taxon>Persicobacter</taxon>
    </lineage>
</organism>
<dbReference type="AlphaFoldDB" id="A0AAN4W5C8"/>